<reference evidence="8" key="1">
    <citation type="submission" date="2016-10" db="EMBL/GenBank/DDBJ databases">
        <authorList>
            <person name="Varghese N."/>
            <person name="Submissions S."/>
        </authorList>
    </citation>
    <scope>NUCLEOTIDE SEQUENCE [LARGE SCALE GENOMIC DNA]</scope>
    <source>
        <strain evidence="8">Nm69</strain>
    </source>
</reference>
<evidence type="ECO:0000256" key="3">
    <source>
        <dbReference type="ARBA" id="ARBA00023199"/>
    </source>
</evidence>
<proteinExistence type="inferred from homology"/>
<dbReference type="Pfam" id="PF00817">
    <property type="entry name" value="IMS"/>
    <property type="match status" value="1"/>
</dbReference>
<dbReference type="InterPro" id="IPR043128">
    <property type="entry name" value="Rev_trsase/Diguanyl_cyclase"/>
</dbReference>
<dbReference type="GO" id="GO:0006281">
    <property type="term" value="P:DNA repair"/>
    <property type="evidence" value="ECO:0007669"/>
    <property type="project" value="UniProtKB-KW"/>
</dbReference>
<dbReference type="Gene3D" id="1.10.150.20">
    <property type="entry name" value="5' to 3' exonuclease, C-terminal subdomain"/>
    <property type="match status" value="1"/>
</dbReference>
<sequence length="428" mass="47535">MLPVNSDIPRRIALVDCNNFYVSCERVFHPAWNNRPVGVLSNNDGCIIARSNELKAAGIPMGAPYFKHKKQLEAMKAVIVSSNYALYGDMSARVMDTLGQYAPDTEVYSIDEAWLDLTGVRSEVLDALGRKIVMKTYQNTGIPVSMGIGPTKTLAKIANRISKKYDIPGRVFNISSAGSLEAVLVSVAVADIWGIGRRWAEKLNKQRIYTALDLRNADPDQMRARYSVVMQRLIMELRGTTCLSKEDIAPKKQIIASRSFGQRVTCKQALIEAAALHATRAGEKLRAQHSVCGALQVMIQSGKHDIREPYSSHSCTIRFPVATADTRKLIAAASNGIEKIFKPGVRYAKAGVMLFDIVSDSQIQGTLFDTDNNPVSSRLMLTIDRINHQFGNHTLFFAAEGVHKTWAMQRSRMTRAFTTKWSEIPPVR</sequence>
<evidence type="ECO:0000256" key="1">
    <source>
        <dbReference type="ARBA" id="ARBA00010945"/>
    </source>
</evidence>
<dbReference type="PANTHER" id="PTHR11076:SF34">
    <property type="entry name" value="PROTEIN UMUC"/>
    <property type="match status" value="1"/>
</dbReference>
<dbReference type="PROSITE" id="PS50173">
    <property type="entry name" value="UMUC"/>
    <property type="match status" value="1"/>
</dbReference>
<comment type="similarity">
    <text evidence="1">Belongs to the DNA polymerase type-Y family.</text>
</comment>
<dbReference type="GO" id="GO:0003887">
    <property type="term" value="F:DNA-directed DNA polymerase activity"/>
    <property type="evidence" value="ECO:0007669"/>
    <property type="project" value="TreeGrafter"/>
</dbReference>
<dbReference type="GO" id="GO:0003684">
    <property type="term" value="F:damaged DNA binding"/>
    <property type="evidence" value="ECO:0007669"/>
    <property type="project" value="InterPro"/>
</dbReference>
<protein>
    <submittedName>
        <fullName evidence="7">DNA polymerase V</fullName>
    </submittedName>
</protein>
<dbReference type="Gene3D" id="3.30.70.270">
    <property type="match status" value="1"/>
</dbReference>
<dbReference type="SUPFAM" id="SSF56672">
    <property type="entry name" value="DNA/RNA polymerases"/>
    <property type="match status" value="1"/>
</dbReference>
<dbReference type="EMBL" id="FOSP01000050">
    <property type="protein sequence ID" value="SFL26517.1"/>
    <property type="molecule type" value="Genomic_DNA"/>
</dbReference>
<feature type="domain" description="UmuC" evidence="6">
    <location>
        <begin position="12"/>
        <end position="196"/>
    </location>
</feature>
<gene>
    <name evidence="7" type="ORF">SAMN05216302_10501</name>
</gene>
<dbReference type="RefSeq" id="WP_211753483.1">
    <property type="nucleotide sequence ID" value="NZ_FOSP01000050.1"/>
</dbReference>
<dbReference type="InterPro" id="IPR017961">
    <property type="entry name" value="DNA_pol_Y-fam_little_finger"/>
</dbReference>
<dbReference type="PANTHER" id="PTHR11076">
    <property type="entry name" value="DNA REPAIR POLYMERASE UMUC / TRANSFERASE FAMILY MEMBER"/>
    <property type="match status" value="1"/>
</dbReference>
<dbReference type="InterPro" id="IPR043502">
    <property type="entry name" value="DNA/RNA_pol_sf"/>
</dbReference>
<dbReference type="InterPro" id="IPR001126">
    <property type="entry name" value="UmuC"/>
</dbReference>
<dbReference type="InterPro" id="IPR050116">
    <property type="entry name" value="DNA_polymerase-Y"/>
</dbReference>
<dbReference type="Proteomes" id="UP000199533">
    <property type="component" value="Unassembled WGS sequence"/>
</dbReference>
<dbReference type="AlphaFoldDB" id="A0A1I4GB39"/>
<dbReference type="Gene3D" id="3.40.1170.60">
    <property type="match status" value="1"/>
</dbReference>
<keyword evidence="3" id="KW-0741">SOS mutagenesis</keyword>
<evidence type="ECO:0000313" key="8">
    <source>
        <dbReference type="Proteomes" id="UP000199533"/>
    </source>
</evidence>
<evidence type="ECO:0000256" key="4">
    <source>
        <dbReference type="ARBA" id="ARBA00023204"/>
    </source>
</evidence>
<keyword evidence="2" id="KW-0227">DNA damage</keyword>
<evidence type="ECO:0000256" key="2">
    <source>
        <dbReference type="ARBA" id="ARBA00022763"/>
    </source>
</evidence>
<dbReference type="GO" id="GO:0009432">
    <property type="term" value="P:SOS response"/>
    <property type="evidence" value="ECO:0007669"/>
    <property type="project" value="UniProtKB-KW"/>
</dbReference>
<dbReference type="InterPro" id="IPR025188">
    <property type="entry name" value="DUF4113"/>
</dbReference>
<keyword evidence="5" id="KW-0742">SOS response</keyword>
<keyword evidence="4" id="KW-0234">DNA repair</keyword>
<dbReference type="Pfam" id="PF11799">
    <property type="entry name" value="IMS_C"/>
    <property type="match status" value="1"/>
</dbReference>
<evidence type="ECO:0000313" key="7">
    <source>
        <dbReference type="EMBL" id="SFL26517.1"/>
    </source>
</evidence>
<dbReference type="CDD" id="cd01700">
    <property type="entry name" value="PolY_Pol_V_umuC"/>
    <property type="match status" value="1"/>
</dbReference>
<dbReference type="Pfam" id="PF13438">
    <property type="entry name" value="DUF4113"/>
    <property type="match status" value="1"/>
</dbReference>
<dbReference type="GO" id="GO:0042276">
    <property type="term" value="P:error-prone translesion synthesis"/>
    <property type="evidence" value="ECO:0007669"/>
    <property type="project" value="TreeGrafter"/>
</dbReference>
<evidence type="ECO:0000256" key="5">
    <source>
        <dbReference type="ARBA" id="ARBA00023236"/>
    </source>
</evidence>
<evidence type="ECO:0000259" key="6">
    <source>
        <dbReference type="PROSITE" id="PS50173"/>
    </source>
</evidence>
<accession>A0A1I4GB39</accession>
<keyword evidence="8" id="KW-1185">Reference proteome</keyword>
<dbReference type="GO" id="GO:0005829">
    <property type="term" value="C:cytosol"/>
    <property type="evidence" value="ECO:0007669"/>
    <property type="project" value="TreeGrafter"/>
</dbReference>
<dbReference type="STRING" id="52441.SAMN05216302_10501"/>
<name>A0A1I4GB39_9PROT</name>
<organism evidence="7 8">
    <name type="scientific">Nitrosomonas aestuarii</name>
    <dbReference type="NCBI Taxonomy" id="52441"/>
    <lineage>
        <taxon>Bacteria</taxon>
        <taxon>Pseudomonadati</taxon>
        <taxon>Pseudomonadota</taxon>
        <taxon>Betaproteobacteria</taxon>
        <taxon>Nitrosomonadales</taxon>
        <taxon>Nitrosomonadaceae</taxon>
        <taxon>Nitrosomonas</taxon>
    </lineage>
</organism>